<keyword evidence="2" id="KW-1185">Reference proteome</keyword>
<protein>
    <submittedName>
        <fullName evidence="1">Uncharacterized protein</fullName>
    </submittedName>
</protein>
<dbReference type="EMBL" id="KK365161">
    <property type="protein sequence ID" value="KCZ80815.1"/>
    <property type="molecule type" value="Genomic_DNA"/>
</dbReference>
<dbReference type="AlphaFoldDB" id="A0A059F0W4"/>
<dbReference type="Proteomes" id="UP000030655">
    <property type="component" value="Unassembled WGS sequence"/>
</dbReference>
<evidence type="ECO:0000313" key="1">
    <source>
        <dbReference type="EMBL" id="KCZ80815.1"/>
    </source>
</evidence>
<dbReference type="HOGENOM" id="CLU_397372_0_0_1"/>
<reference evidence="2" key="1">
    <citation type="submission" date="2013-02" db="EMBL/GenBank/DDBJ databases">
        <authorList>
            <consortium name="The Broad Institute Genome Sequencing Platform"/>
            <person name="Cuomo C."/>
            <person name="Becnel J."/>
            <person name="Sanscrainte N."/>
            <person name="Walker B."/>
            <person name="Young S.K."/>
            <person name="Zeng Q."/>
            <person name="Gargeya S."/>
            <person name="Fitzgerald M."/>
            <person name="Haas B."/>
            <person name="Abouelleil A."/>
            <person name="Alvarado L."/>
            <person name="Arachchi H.M."/>
            <person name="Berlin A.M."/>
            <person name="Chapman S.B."/>
            <person name="Dewar J."/>
            <person name="Goldberg J."/>
            <person name="Griggs A."/>
            <person name="Gujja S."/>
            <person name="Hansen M."/>
            <person name="Howarth C."/>
            <person name="Imamovic A."/>
            <person name="Larimer J."/>
            <person name="McCowan C."/>
            <person name="Murphy C."/>
            <person name="Neiman D."/>
            <person name="Pearson M."/>
            <person name="Priest M."/>
            <person name="Roberts A."/>
            <person name="Saif S."/>
            <person name="Shea T."/>
            <person name="Sisk P."/>
            <person name="Sykes S."/>
            <person name="Wortman J."/>
            <person name="Nusbaum C."/>
            <person name="Birren B."/>
        </authorList>
    </citation>
    <scope>NUCLEOTIDE SEQUENCE [LARGE SCALE GENOMIC DNA]</scope>
    <source>
        <strain evidence="2">PRA339</strain>
    </source>
</reference>
<proteinExistence type="predicted"/>
<name>A0A059F0W4_9MICR</name>
<dbReference type="OrthoDB" id="10355846at2759"/>
<accession>A0A059F0W4</accession>
<dbReference type="VEuPathDB" id="MicrosporidiaDB:H312_01762"/>
<organism evidence="1 2">
    <name type="scientific">Anncaliia algerae PRA339</name>
    <dbReference type="NCBI Taxonomy" id="1288291"/>
    <lineage>
        <taxon>Eukaryota</taxon>
        <taxon>Fungi</taxon>
        <taxon>Fungi incertae sedis</taxon>
        <taxon>Microsporidia</taxon>
        <taxon>Tubulinosematoidea</taxon>
        <taxon>Tubulinosematidae</taxon>
        <taxon>Anncaliia</taxon>
    </lineage>
</organism>
<evidence type="ECO:0000313" key="2">
    <source>
        <dbReference type="Proteomes" id="UP000030655"/>
    </source>
</evidence>
<reference evidence="1 2" key="2">
    <citation type="submission" date="2014-03" db="EMBL/GenBank/DDBJ databases">
        <title>The Genome Sequence of Anncaliia algerae insect isolate PRA339.</title>
        <authorList>
            <consortium name="The Broad Institute Genome Sequencing Platform"/>
            <consortium name="The Broad Institute Genome Sequencing Center for Infectious Disease"/>
            <person name="Cuomo C."/>
            <person name="Becnel J."/>
            <person name="Sanscrainte N."/>
            <person name="Walker B."/>
            <person name="Young S.K."/>
            <person name="Zeng Q."/>
            <person name="Gargeya S."/>
            <person name="Fitzgerald M."/>
            <person name="Haas B."/>
            <person name="Abouelleil A."/>
            <person name="Alvarado L."/>
            <person name="Arachchi H.M."/>
            <person name="Berlin A.M."/>
            <person name="Chapman S.B."/>
            <person name="Dewar J."/>
            <person name="Goldberg J."/>
            <person name="Griggs A."/>
            <person name="Gujja S."/>
            <person name="Hansen M."/>
            <person name="Howarth C."/>
            <person name="Imamovic A."/>
            <person name="Larimer J."/>
            <person name="McCowan C."/>
            <person name="Murphy C."/>
            <person name="Neiman D."/>
            <person name="Pearson M."/>
            <person name="Priest M."/>
            <person name="Roberts A."/>
            <person name="Saif S."/>
            <person name="Shea T."/>
            <person name="Sisk P."/>
            <person name="Sykes S."/>
            <person name="Wortman J."/>
            <person name="Nusbaum C."/>
            <person name="Birren B."/>
        </authorList>
    </citation>
    <scope>NUCLEOTIDE SEQUENCE [LARGE SCALE GENOMIC DNA]</scope>
    <source>
        <strain evidence="1 2">PRA339</strain>
    </source>
</reference>
<gene>
    <name evidence="1" type="ORF">H312_01762</name>
</gene>
<sequence>MDYFDHTLTSLLKVFTKQDLVKILEVDTNITDILQLETKLFIAFKDVDLVERIIDNLSQINTVKEDVFLLEETRKVLEIPVSYCKGCDVKDCVECKLKIEREVKNESYSFNKIKISNKKLIKKYSEELNEDFLFSHIENKIHDITLETNKIFLFPLGFDVKHSVLFFVYKEKNNISVITDDEDLFIFLERNKINVTKSHKARRHKLREKIVFVNVTDECLFIRCKDKRIFLFYYQVGNLLSLAKYFKILPKDVFLFKNSFYETEFITPGENNKPFVEDTSNHLGYFPYNNDSVELHNEKILQIIDKIHLPAIIFTKSKNIASLIFKKRLSCTNDVLLEEIPELTKEQQNFISQKIGVIRNETNVYQINIIKKYFNEKKINLIVSEIFLQLNCNTVIFSKFNNVKPCFLERNENQKIIYICDSICKPNNLILKTRLFNLVNSILQREGTLEELSTSAFNEYTQEEINYTLKKLIYFDLIKYGNKLFLPTQKGKLVDTLNLHEENVKIFFNSKVVTDKDVLLLLSKAYELKSIKFASGISNINYNAPLKNRIYDEVSKNQFIDYPIPCMKNDFIYEFINLIRNNKSKLNHKIINLLNSLFFIFLLEGKEKALFTLLMINLLSNKNSKCSIITKSNQQTIIKGEGEVDVFLMDYNGDYILEHKRVNVKGKCNIKFRKEGIVCAISGKDLEFAKVTE</sequence>